<feature type="compositionally biased region" description="Basic residues" evidence="1">
    <location>
        <begin position="481"/>
        <end position="490"/>
    </location>
</feature>
<gene>
    <name evidence="2" type="ORF">BOX15_Mlig026529g2</name>
    <name evidence="3" type="ORF">BOX15_Mlig026529g3</name>
</gene>
<evidence type="ECO:0000256" key="1">
    <source>
        <dbReference type="SAM" id="MobiDB-lite"/>
    </source>
</evidence>
<protein>
    <submittedName>
        <fullName evidence="3">Uncharacterized protein</fullName>
    </submittedName>
</protein>
<evidence type="ECO:0000313" key="2">
    <source>
        <dbReference type="EMBL" id="PAA65821.1"/>
    </source>
</evidence>
<name>A0A267FRV3_9PLAT</name>
<dbReference type="Proteomes" id="UP000215902">
    <property type="component" value="Unassembled WGS sequence"/>
</dbReference>
<feature type="region of interest" description="Disordered" evidence="1">
    <location>
        <begin position="260"/>
        <end position="304"/>
    </location>
</feature>
<dbReference type="AlphaFoldDB" id="A0A267FRV3"/>
<feature type="compositionally biased region" description="Basic residues" evidence="1">
    <location>
        <begin position="260"/>
        <end position="271"/>
    </location>
</feature>
<evidence type="ECO:0000313" key="3">
    <source>
        <dbReference type="EMBL" id="PAA76550.1"/>
    </source>
</evidence>
<sequence length="508" mass="57056">KTRIRYRAHGNLTFFFILRVYENIWFAPISFHFTNLIGVEYADKQIIVFQPRLNTMKSIVGSACLLHHVRGNTGKRRFGFIRSKRRHQLTLNRRQLLPHLCDSVAQQLCSGHVVNAAMVASTTAGQSLSSQLTYHSLQEFTSSWDERAPLSPVRHFGFPVAACRVDLANQESRMLSYSTQRVFVDDNLAELATSSDELTEKDIVSAISYSVCCYCRAEATILAAKRAVPMVLSTKSAAKTDLDSPSRRPQLLLHHQAQKRACGKASSRKPARLQQQRPLHRRRLNQSVQQQQLEETTATETWDLPSSTDASLAWQLLLDQQANSNQQAAIIDQSPDLSNSTVETQSNCKDTAASMDSAFFTCSGVAPLSPLTLEDQPGNDLIEIRQIQQSCLTQLDRIRSILTTSELANLTVNRIRTCDQLLGQIDSSLRQSLTDISEADCDTSNPSMATLTCVDLAAADNLSAATSRKRQQQQQQQKQQQGHRRQRSHLFKLMGLTRRRRREVDSTD</sequence>
<feature type="non-terminal residue" evidence="3">
    <location>
        <position position="1"/>
    </location>
</feature>
<feature type="region of interest" description="Disordered" evidence="1">
    <location>
        <begin position="468"/>
        <end position="508"/>
    </location>
</feature>
<evidence type="ECO:0000313" key="4">
    <source>
        <dbReference type="Proteomes" id="UP000215902"/>
    </source>
</evidence>
<reference evidence="3 4" key="1">
    <citation type="submission" date="2017-06" db="EMBL/GenBank/DDBJ databases">
        <title>A platform for efficient transgenesis in Macrostomum lignano, a flatworm model organism for stem cell research.</title>
        <authorList>
            <person name="Berezikov E."/>
        </authorList>
    </citation>
    <scope>NUCLEOTIDE SEQUENCE [LARGE SCALE GENOMIC DNA]</scope>
    <source>
        <strain evidence="3">DV1</strain>
        <tissue evidence="3">Whole organism</tissue>
    </source>
</reference>
<dbReference type="EMBL" id="NIVC01000814">
    <property type="protein sequence ID" value="PAA76550.1"/>
    <property type="molecule type" value="Genomic_DNA"/>
</dbReference>
<proteinExistence type="predicted"/>
<comment type="caution">
    <text evidence="3">The sequence shown here is derived from an EMBL/GenBank/DDBJ whole genome shotgun (WGS) entry which is preliminary data.</text>
</comment>
<dbReference type="EMBL" id="NIVC01001614">
    <property type="protein sequence ID" value="PAA65821.1"/>
    <property type="molecule type" value="Genomic_DNA"/>
</dbReference>
<organism evidence="3 4">
    <name type="scientific">Macrostomum lignano</name>
    <dbReference type="NCBI Taxonomy" id="282301"/>
    <lineage>
        <taxon>Eukaryota</taxon>
        <taxon>Metazoa</taxon>
        <taxon>Spiralia</taxon>
        <taxon>Lophotrochozoa</taxon>
        <taxon>Platyhelminthes</taxon>
        <taxon>Rhabditophora</taxon>
        <taxon>Macrostomorpha</taxon>
        <taxon>Macrostomida</taxon>
        <taxon>Macrostomidae</taxon>
        <taxon>Macrostomum</taxon>
    </lineage>
</organism>
<accession>A0A267FRV3</accession>
<keyword evidence="4" id="KW-1185">Reference proteome</keyword>
<feature type="compositionally biased region" description="Low complexity" evidence="1">
    <location>
        <begin position="289"/>
        <end position="301"/>
    </location>
</feature>